<evidence type="ECO:0000313" key="3">
    <source>
        <dbReference type="RefSeq" id="XP_060059920.1"/>
    </source>
</evidence>
<dbReference type="Gene3D" id="1.25.10.10">
    <property type="entry name" value="Leucine-rich Repeat Variant"/>
    <property type="match status" value="2"/>
</dbReference>
<accession>A0ABM3YFT0</accession>
<keyword evidence="2" id="KW-1185">Reference proteome</keyword>
<evidence type="ECO:0000313" key="2">
    <source>
        <dbReference type="Proteomes" id="UP001652624"/>
    </source>
</evidence>
<organism evidence="2 3">
    <name type="scientific">Erinaceus europaeus</name>
    <name type="common">Western European hedgehog</name>
    <dbReference type="NCBI Taxonomy" id="9365"/>
    <lineage>
        <taxon>Eukaryota</taxon>
        <taxon>Metazoa</taxon>
        <taxon>Chordata</taxon>
        <taxon>Craniata</taxon>
        <taxon>Vertebrata</taxon>
        <taxon>Euteleostomi</taxon>
        <taxon>Mammalia</taxon>
        <taxon>Eutheria</taxon>
        <taxon>Laurasiatheria</taxon>
        <taxon>Eulipotyphla</taxon>
        <taxon>Erinaceidae</taxon>
        <taxon>Erinaceinae</taxon>
        <taxon>Erinaceus</taxon>
    </lineage>
</organism>
<evidence type="ECO:0000256" key="1">
    <source>
        <dbReference type="SAM" id="MobiDB-lite"/>
    </source>
</evidence>
<dbReference type="InterPro" id="IPR016024">
    <property type="entry name" value="ARM-type_fold"/>
</dbReference>
<dbReference type="RefSeq" id="XP_060059920.1">
    <property type="nucleotide sequence ID" value="XM_060203937.1"/>
</dbReference>
<feature type="region of interest" description="Disordered" evidence="1">
    <location>
        <begin position="579"/>
        <end position="603"/>
    </location>
</feature>
<protein>
    <submittedName>
        <fullName evidence="3">Protein HEATR9 isoform X1</fullName>
    </submittedName>
</protein>
<dbReference type="GeneID" id="103108119"/>
<sequence length="603" mass="69215">MDRDGSRDLKRKDVTLWEGHGDVQQIHEKGQGRPLDTSMAPYIPQEVKRTTSPIHRPMTCNQVPREEFPPSPECWRKHPQKPNAVPYCYFNKPELYTHWHNLYGDQDEPESQKMVRKIKDRDHSRYRKEGSPIYKFYLPMSKLTIKPQIRSTSLDPTGDPLKCQRLKELTKSLNSPREDEQTYAAQALGSLGISDKSVMETLRQVARSGSEKVKYEAYRSLAILGCLNKNVIQALMKQLKGQNKDQRLDALRGLRMGLNSWAVLPKKKRMQVGKEDKLVSVLQTLIKKSSNEIAVEAALCLGFLRPCNNTVQEFLLQCLCQGPKTEQMKALEMLVKMMHVHSAVVIRAILDQLCHSSVLEHRFEAIQMLRTIGLKQIQEQKLEELTFDLLRKKTHNEPFHAMRQAVAQLVEDLNMKPMMLNLVEAQLINSNAATRQEAIISLGVLGIRSSQVFHLLLDMLDVEKNESVKKSIQETFVILASTDPWIRNKLKNKVFLVWETLKTDKKTKPIRFQKEPENPEELNIQDFKLAQLNPLFIAKSCAKADQEKNLSAQKELASYHSSTFSPNFFKSQIKGHRALGTKDQKTAPNPYRSSQIGEFFKPH</sequence>
<dbReference type="InterPro" id="IPR052873">
    <property type="entry name" value="HEATR9"/>
</dbReference>
<dbReference type="SUPFAM" id="SSF48371">
    <property type="entry name" value="ARM repeat"/>
    <property type="match status" value="1"/>
</dbReference>
<name>A0ABM3YFT0_ERIEU</name>
<dbReference type="InterPro" id="IPR011989">
    <property type="entry name" value="ARM-like"/>
</dbReference>
<dbReference type="PANTHER" id="PTHR38323:SF1">
    <property type="entry name" value="PROTEIN HEATR9"/>
    <property type="match status" value="1"/>
</dbReference>
<dbReference type="PANTHER" id="PTHR38323">
    <property type="entry name" value="PROTEIN HEATR9"/>
    <property type="match status" value="1"/>
</dbReference>
<proteinExistence type="predicted"/>
<reference evidence="3" key="1">
    <citation type="submission" date="2025-08" db="UniProtKB">
        <authorList>
            <consortium name="RefSeq"/>
        </authorList>
    </citation>
    <scope>IDENTIFICATION</scope>
</reference>
<dbReference type="Proteomes" id="UP001652624">
    <property type="component" value="Chromosome 12"/>
</dbReference>
<dbReference type="Pfam" id="PF13646">
    <property type="entry name" value="HEAT_2"/>
    <property type="match status" value="1"/>
</dbReference>
<gene>
    <name evidence="3" type="primary">HEATR9</name>
</gene>